<gene>
    <name evidence="1" type="ORF">DSO57_1008367</name>
</gene>
<keyword evidence="2" id="KW-1185">Reference proteome</keyword>
<evidence type="ECO:0000313" key="1">
    <source>
        <dbReference type="EMBL" id="KAJ9055023.1"/>
    </source>
</evidence>
<accession>A0ACC2RY47</accession>
<reference evidence="1" key="1">
    <citation type="submission" date="2022-04" db="EMBL/GenBank/DDBJ databases">
        <title>Genome of the entomopathogenic fungus Entomophthora muscae.</title>
        <authorList>
            <person name="Elya C."/>
            <person name="Lovett B.R."/>
            <person name="Lee E."/>
            <person name="Macias A.M."/>
            <person name="Hajek A.E."/>
            <person name="De Bivort B.L."/>
            <person name="Kasson M.T."/>
            <person name="De Fine Licht H.H."/>
            <person name="Stajich J.E."/>
        </authorList>
    </citation>
    <scope>NUCLEOTIDE SEQUENCE</scope>
    <source>
        <strain evidence="1">Berkeley</strain>
    </source>
</reference>
<name>A0ACC2RY47_9FUNG</name>
<comment type="caution">
    <text evidence="1">The sequence shown here is derived from an EMBL/GenBank/DDBJ whole genome shotgun (WGS) entry which is preliminary data.</text>
</comment>
<proteinExistence type="predicted"/>
<dbReference type="Proteomes" id="UP001165960">
    <property type="component" value="Unassembled WGS sequence"/>
</dbReference>
<evidence type="ECO:0000313" key="2">
    <source>
        <dbReference type="Proteomes" id="UP001165960"/>
    </source>
</evidence>
<protein>
    <submittedName>
        <fullName evidence="1">Uncharacterized protein</fullName>
    </submittedName>
</protein>
<sequence>MWGVHAQLDYEVLPFAYFLLSGASEEIYLRASKILQKGLKAIPTEDGNNPGLLERANPDDADKDEVTLAAEEKEHDIAFGPKVFMGYVTAQYNAFIKTFNGKVQGSLFHYHQTINRCLKGKNLLSYLKLQDKTDKCKFLIQKLVALAFIKPEHIDKGFELLCNDSCVLSHVVTLRGIR</sequence>
<organism evidence="1 2">
    <name type="scientific">Entomophthora muscae</name>
    <dbReference type="NCBI Taxonomy" id="34485"/>
    <lineage>
        <taxon>Eukaryota</taxon>
        <taxon>Fungi</taxon>
        <taxon>Fungi incertae sedis</taxon>
        <taxon>Zoopagomycota</taxon>
        <taxon>Entomophthoromycotina</taxon>
        <taxon>Entomophthoromycetes</taxon>
        <taxon>Entomophthorales</taxon>
        <taxon>Entomophthoraceae</taxon>
        <taxon>Entomophthora</taxon>
    </lineage>
</organism>
<dbReference type="EMBL" id="QTSX02006415">
    <property type="protein sequence ID" value="KAJ9055023.1"/>
    <property type="molecule type" value="Genomic_DNA"/>
</dbReference>